<sequence>MKRKSWFNLLRPSTRAFAREARRTPGYSLFDWLHGYVYGRWPYLYIGIGTGEHPLARIFGPLVRQLARLFPPRPADDPDRVTFADTYHGKVVPLEAAKQLVTVEEEISLTNLEQVLPYALARDIVLQNPDHIVVLECPCRASRSNPCQPLDVCLVVGEPFASFVAEHHPHRSRWITPEE</sequence>
<protein>
    <submittedName>
        <fullName evidence="1">Uncharacterized protein</fullName>
    </submittedName>
</protein>
<reference evidence="1" key="1">
    <citation type="journal article" date="2014" name="Front. Microbiol.">
        <title>High frequency of phylogenetically diverse reductive dehalogenase-homologous genes in deep subseafloor sedimentary metagenomes.</title>
        <authorList>
            <person name="Kawai M."/>
            <person name="Futagami T."/>
            <person name="Toyoda A."/>
            <person name="Takaki Y."/>
            <person name="Nishi S."/>
            <person name="Hori S."/>
            <person name="Arai W."/>
            <person name="Tsubouchi T."/>
            <person name="Morono Y."/>
            <person name="Uchiyama I."/>
            <person name="Ito T."/>
            <person name="Fujiyama A."/>
            <person name="Inagaki F."/>
            <person name="Takami H."/>
        </authorList>
    </citation>
    <scope>NUCLEOTIDE SEQUENCE</scope>
    <source>
        <strain evidence="1">Expedition CK06-06</strain>
    </source>
</reference>
<evidence type="ECO:0000313" key="1">
    <source>
        <dbReference type="EMBL" id="GAG02509.1"/>
    </source>
</evidence>
<dbReference type="AlphaFoldDB" id="X0U9K4"/>
<dbReference type="EMBL" id="BARS01026608">
    <property type="protein sequence ID" value="GAG02509.1"/>
    <property type="molecule type" value="Genomic_DNA"/>
</dbReference>
<feature type="non-terminal residue" evidence="1">
    <location>
        <position position="179"/>
    </location>
</feature>
<proteinExistence type="predicted"/>
<comment type="caution">
    <text evidence="1">The sequence shown here is derived from an EMBL/GenBank/DDBJ whole genome shotgun (WGS) entry which is preliminary data.</text>
</comment>
<accession>X0U9K4</accession>
<name>X0U9K4_9ZZZZ</name>
<organism evidence="1">
    <name type="scientific">marine sediment metagenome</name>
    <dbReference type="NCBI Taxonomy" id="412755"/>
    <lineage>
        <taxon>unclassified sequences</taxon>
        <taxon>metagenomes</taxon>
        <taxon>ecological metagenomes</taxon>
    </lineage>
</organism>
<gene>
    <name evidence="1" type="ORF">S01H1_41919</name>
</gene>